<evidence type="ECO:0000313" key="2">
    <source>
        <dbReference type="Proteomes" id="UP000019678"/>
    </source>
</evidence>
<comment type="caution">
    <text evidence="1">The sequence shown here is derived from an EMBL/GenBank/DDBJ whole genome shotgun (WGS) entry which is preliminary data.</text>
</comment>
<dbReference type="EMBL" id="ASRX01000005">
    <property type="protein sequence ID" value="EYF08208.1"/>
    <property type="molecule type" value="Genomic_DNA"/>
</dbReference>
<dbReference type="AlphaFoldDB" id="A0A017TFZ2"/>
<sequence length="48" mass="5296">MAHTRAVHAAGNFSRIPGRHGRQLRARVADLFARMATASAVSLLQRLR</sequence>
<organism evidence="1 2">
    <name type="scientific">Chondromyces apiculatus DSM 436</name>
    <dbReference type="NCBI Taxonomy" id="1192034"/>
    <lineage>
        <taxon>Bacteria</taxon>
        <taxon>Pseudomonadati</taxon>
        <taxon>Myxococcota</taxon>
        <taxon>Polyangia</taxon>
        <taxon>Polyangiales</taxon>
        <taxon>Polyangiaceae</taxon>
        <taxon>Chondromyces</taxon>
    </lineage>
</organism>
<proteinExistence type="predicted"/>
<dbReference type="Proteomes" id="UP000019678">
    <property type="component" value="Unassembled WGS sequence"/>
</dbReference>
<reference evidence="1 2" key="1">
    <citation type="submission" date="2013-05" db="EMBL/GenBank/DDBJ databases">
        <title>Genome assembly of Chondromyces apiculatus DSM 436.</title>
        <authorList>
            <person name="Sharma G."/>
            <person name="Khatri I."/>
            <person name="Kaur C."/>
            <person name="Mayilraj S."/>
            <person name="Subramanian S."/>
        </authorList>
    </citation>
    <scope>NUCLEOTIDE SEQUENCE [LARGE SCALE GENOMIC DNA]</scope>
    <source>
        <strain evidence="1 2">DSM 436</strain>
    </source>
</reference>
<dbReference type="STRING" id="1192034.CAP_5969"/>
<protein>
    <submittedName>
        <fullName evidence="1">Uncharacterized protein</fullName>
    </submittedName>
</protein>
<name>A0A017TFZ2_9BACT</name>
<keyword evidence="2" id="KW-1185">Reference proteome</keyword>
<evidence type="ECO:0000313" key="1">
    <source>
        <dbReference type="EMBL" id="EYF08208.1"/>
    </source>
</evidence>
<accession>A0A017TFZ2</accession>
<gene>
    <name evidence="1" type="ORF">CAP_5969</name>
</gene>